<dbReference type="EMBL" id="CP086715">
    <property type="protein sequence ID" value="WOO78268.1"/>
    <property type="molecule type" value="Genomic_DNA"/>
</dbReference>
<proteinExistence type="predicted"/>
<dbReference type="GeneID" id="87805072"/>
<dbReference type="RefSeq" id="XP_062624300.1">
    <property type="nucleotide sequence ID" value="XM_062768316.1"/>
</dbReference>
<dbReference type="Proteomes" id="UP000827549">
    <property type="component" value="Chromosome 2"/>
</dbReference>
<sequence>MKLLAMLALLSLAAALPLDEGDKLAPRAEKKVCGEFQRSCCNGYYCANSLEPCPDPFLCDLLSRVQPCKPGIKPCCNGFCPKNDDPKNCPLACVPKHIEPPPPVN</sequence>
<evidence type="ECO:0000313" key="3">
    <source>
        <dbReference type="Proteomes" id="UP000827549"/>
    </source>
</evidence>
<feature type="chain" id="PRO_5042288234" evidence="1">
    <location>
        <begin position="16"/>
        <end position="105"/>
    </location>
</feature>
<gene>
    <name evidence="2" type="ORF">LOC62_02G001819</name>
</gene>
<protein>
    <submittedName>
        <fullName evidence="2">Uncharacterized protein</fullName>
    </submittedName>
</protein>
<accession>A0AAF1BNL9</accession>
<keyword evidence="3" id="KW-1185">Reference proteome</keyword>
<feature type="signal peptide" evidence="1">
    <location>
        <begin position="1"/>
        <end position="15"/>
    </location>
</feature>
<evidence type="ECO:0000313" key="2">
    <source>
        <dbReference type="EMBL" id="WOO78268.1"/>
    </source>
</evidence>
<dbReference type="AlphaFoldDB" id="A0AAF1BNL9"/>
<name>A0AAF1BNL9_9TREE</name>
<keyword evidence="1" id="KW-0732">Signal</keyword>
<reference evidence="2" key="1">
    <citation type="submission" date="2023-10" db="EMBL/GenBank/DDBJ databases">
        <authorList>
            <person name="Noh H."/>
        </authorList>
    </citation>
    <scope>NUCLEOTIDE SEQUENCE</scope>
    <source>
        <strain evidence="2">DUCC4014</strain>
    </source>
</reference>
<evidence type="ECO:0000256" key="1">
    <source>
        <dbReference type="SAM" id="SignalP"/>
    </source>
</evidence>
<organism evidence="2 3">
    <name type="scientific">Vanrija pseudolonga</name>
    <dbReference type="NCBI Taxonomy" id="143232"/>
    <lineage>
        <taxon>Eukaryota</taxon>
        <taxon>Fungi</taxon>
        <taxon>Dikarya</taxon>
        <taxon>Basidiomycota</taxon>
        <taxon>Agaricomycotina</taxon>
        <taxon>Tremellomycetes</taxon>
        <taxon>Trichosporonales</taxon>
        <taxon>Trichosporonaceae</taxon>
        <taxon>Vanrija</taxon>
    </lineage>
</organism>